<dbReference type="AlphaFoldDB" id="A0A9X4L7N1"/>
<protein>
    <submittedName>
        <fullName evidence="2">Phosphonate C-P lyase system protein PhnG</fullName>
    </submittedName>
</protein>
<dbReference type="Pfam" id="PF06754">
    <property type="entry name" value="PhnG"/>
    <property type="match status" value="1"/>
</dbReference>
<name>A0A9X4L7N1_9STAP</name>
<evidence type="ECO:0000313" key="2">
    <source>
        <dbReference type="EMBL" id="MDG0858033.1"/>
    </source>
</evidence>
<feature type="coiled-coil region" evidence="1">
    <location>
        <begin position="98"/>
        <end position="125"/>
    </location>
</feature>
<gene>
    <name evidence="2" type="ORF">M4L21_01745</name>
</gene>
<dbReference type="RefSeq" id="WP_277580240.1">
    <property type="nucleotide sequence ID" value="NZ_JAMBPV010000001.1"/>
</dbReference>
<evidence type="ECO:0000256" key="1">
    <source>
        <dbReference type="SAM" id="Coils"/>
    </source>
</evidence>
<dbReference type="GO" id="GO:0016829">
    <property type="term" value="F:lyase activity"/>
    <property type="evidence" value="ECO:0007669"/>
    <property type="project" value="UniProtKB-KW"/>
</dbReference>
<proteinExistence type="predicted"/>
<reference evidence="2" key="1">
    <citation type="submission" date="2022-05" db="EMBL/GenBank/DDBJ databases">
        <title>Comparative genomics of Staphylococcus equorum isolates.</title>
        <authorList>
            <person name="Luelf R.H."/>
        </authorList>
    </citation>
    <scope>NUCLEOTIDE SEQUENCE</scope>
    <source>
        <strain evidence="2">TMW 2.2343</strain>
    </source>
</reference>
<keyword evidence="1" id="KW-0175">Coiled coil</keyword>
<sequence>MNKKIWTSLFIRYGRAEAVSFYNKHQDSFDFQIISEAKTGLTMVKVREHAENSLFYLGEVLITETKIKKDEHIGLGVVKGEDMQFSEAMSFIDLCMKKEYFQQELADILTELENIQTEVEQIKTQALLETKVDFSMMNE</sequence>
<evidence type="ECO:0000313" key="3">
    <source>
        <dbReference type="Proteomes" id="UP001152302"/>
    </source>
</evidence>
<dbReference type="InterPro" id="IPR009609">
    <property type="entry name" value="Phosphonate_metab_PhnG"/>
</dbReference>
<comment type="caution">
    <text evidence="2">The sequence shown here is derived from an EMBL/GenBank/DDBJ whole genome shotgun (WGS) entry which is preliminary data.</text>
</comment>
<dbReference type="GO" id="GO:0015716">
    <property type="term" value="P:organic phosphonate transport"/>
    <property type="evidence" value="ECO:0007669"/>
    <property type="project" value="InterPro"/>
</dbReference>
<dbReference type="EMBL" id="JAMBPX010000001">
    <property type="protein sequence ID" value="MDG0858033.1"/>
    <property type="molecule type" value="Genomic_DNA"/>
</dbReference>
<organism evidence="2 3">
    <name type="scientific">Staphylococcus equorum</name>
    <dbReference type="NCBI Taxonomy" id="246432"/>
    <lineage>
        <taxon>Bacteria</taxon>
        <taxon>Bacillati</taxon>
        <taxon>Bacillota</taxon>
        <taxon>Bacilli</taxon>
        <taxon>Bacillales</taxon>
        <taxon>Staphylococcaceae</taxon>
        <taxon>Staphylococcus</taxon>
    </lineage>
</organism>
<keyword evidence="2" id="KW-0456">Lyase</keyword>
<accession>A0A9X4L7N1</accession>
<dbReference type="Proteomes" id="UP001152302">
    <property type="component" value="Unassembled WGS sequence"/>
</dbReference>
<dbReference type="GO" id="GO:0019634">
    <property type="term" value="P:organic phosphonate metabolic process"/>
    <property type="evidence" value="ECO:0007669"/>
    <property type="project" value="InterPro"/>
</dbReference>